<keyword evidence="3" id="KW-1003">Cell membrane</keyword>
<keyword evidence="7 8" id="KW-0472">Membrane</keyword>
<sequence length="411" mass="45329">MDGDAGERDKHLEMRFAIAYVLLFAAVAPMVGYLNLYLQRRGLSDSQIGTTAAIMSLFSILSPPLWGYLSDRWHDRRLPLAVASLGAAIVFLAYFFASFPIVLLVAALFAFFHSPLIPLLDALVLERLGESRERYGRIRAWGSWAFIAMMLIFGLTLKKQGTAENLIPALFTFVVLRVALATSSFLLPRNGGGKPMGDGDWKAIKELFADRDWQAFLVVSLLSMVSTSVFYAFFPLYLNRAGVSDNWQGYFWVVAVLAEVAFMTWLTEPLIRRIGLKGVFLLGIAGRAFRFAAYAFPLSFPTLLALQTLHSLTFAAVHTASVTWVSMKAPERARALTQTLYASVLMGIGNAIGAQIGGLIAEHFGLRFLFGLAGATNGLAFLLGWFWLKEPSLQPEEVAPPSKQTIGNNLR</sequence>
<comment type="subcellular location">
    <subcellularLocation>
        <location evidence="1">Cell inner membrane</location>
        <topology evidence="1">Multi-pass membrane protein</topology>
    </subcellularLocation>
</comment>
<evidence type="ECO:0000313" key="11">
    <source>
        <dbReference type="Proteomes" id="UP001204798"/>
    </source>
</evidence>
<dbReference type="SUPFAM" id="SSF103473">
    <property type="entry name" value="MFS general substrate transporter"/>
    <property type="match status" value="1"/>
</dbReference>
<evidence type="ECO:0000256" key="2">
    <source>
        <dbReference type="ARBA" id="ARBA00022448"/>
    </source>
</evidence>
<feature type="transmembrane region" description="Helical" evidence="8">
    <location>
        <begin position="169"/>
        <end position="187"/>
    </location>
</feature>
<feature type="transmembrane region" description="Helical" evidence="8">
    <location>
        <begin position="278"/>
        <end position="296"/>
    </location>
</feature>
<evidence type="ECO:0000256" key="7">
    <source>
        <dbReference type="ARBA" id="ARBA00023136"/>
    </source>
</evidence>
<feature type="transmembrane region" description="Helical" evidence="8">
    <location>
        <begin position="138"/>
        <end position="157"/>
    </location>
</feature>
<feature type="transmembrane region" description="Helical" evidence="8">
    <location>
        <begin position="249"/>
        <end position="266"/>
    </location>
</feature>
<dbReference type="InterPro" id="IPR024989">
    <property type="entry name" value="MFS_assoc_dom"/>
</dbReference>
<evidence type="ECO:0000256" key="4">
    <source>
        <dbReference type="ARBA" id="ARBA00022519"/>
    </source>
</evidence>
<gene>
    <name evidence="10" type="ORF">M2350_002360</name>
</gene>
<dbReference type="PANTHER" id="PTHR23522:SF10">
    <property type="entry name" value="3-PHENYLPROPIONIC ACID TRANSPORTER-RELATED"/>
    <property type="match status" value="1"/>
</dbReference>
<evidence type="ECO:0000256" key="5">
    <source>
        <dbReference type="ARBA" id="ARBA00022692"/>
    </source>
</evidence>
<dbReference type="InterPro" id="IPR020846">
    <property type="entry name" value="MFS_dom"/>
</dbReference>
<feature type="transmembrane region" description="Helical" evidence="8">
    <location>
        <begin position="17"/>
        <end position="36"/>
    </location>
</feature>
<keyword evidence="2" id="KW-0813">Transport</keyword>
<dbReference type="InterPro" id="IPR026032">
    <property type="entry name" value="HcaT-like"/>
</dbReference>
<accession>A0ABT2EPQ0</accession>
<evidence type="ECO:0000256" key="6">
    <source>
        <dbReference type="ARBA" id="ARBA00022989"/>
    </source>
</evidence>
<keyword evidence="11" id="KW-1185">Reference proteome</keyword>
<dbReference type="Pfam" id="PF12832">
    <property type="entry name" value="MFS_1_like"/>
    <property type="match status" value="1"/>
</dbReference>
<dbReference type="InterPro" id="IPR036259">
    <property type="entry name" value="MFS_trans_sf"/>
</dbReference>
<evidence type="ECO:0000256" key="8">
    <source>
        <dbReference type="SAM" id="Phobius"/>
    </source>
</evidence>
<proteinExistence type="predicted"/>
<dbReference type="Proteomes" id="UP001204798">
    <property type="component" value="Unassembled WGS sequence"/>
</dbReference>
<evidence type="ECO:0000256" key="1">
    <source>
        <dbReference type="ARBA" id="ARBA00004429"/>
    </source>
</evidence>
<keyword evidence="6 8" id="KW-1133">Transmembrane helix</keyword>
<feature type="transmembrane region" description="Helical" evidence="8">
    <location>
        <begin position="215"/>
        <end position="237"/>
    </location>
</feature>
<dbReference type="PIRSF" id="PIRSF004925">
    <property type="entry name" value="HcaT"/>
    <property type="match status" value="1"/>
</dbReference>
<organism evidence="10 11">
    <name type="scientific">Candidatus Fervidibacter sacchari</name>
    <dbReference type="NCBI Taxonomy" id="1448929"/>
    <lineage>
        <taxon>Bacteria</taxon>
        <taxon>Candidatus Fervidibacterota</taxon>
        <taxon>Candidatus Fervidibacter</taxon>
    </lineage>
</organism>
<feature type="transmembrane region" description="Helical" evidence="8">
    <location>
        <begin position="48"/>
        <end position="66"/>
    </location>
</feature>
<feature type="transmembrane region" description="Helical" evidence="8">
    <location>
        <begin position="78"/>
        <end position="97"/>
    </location>
</feature>
<feature type="transmembrane region" description="Helical" evidence="8">
    <location>
        <begin position="308"/>
        <end position="327"/>
    </location>
</feature>
<dbReference type="Gene3D" id="1.20.1250.20">
    <property type="entry name" value="MFS general substrate transporter like domains"/>
    <property type="match status" value="2"/>
</dbReference>
<dbReference type="PANTHER" id="PTHR23522">
    <property type="entry name" value="BLL5896 PROTEIN"/>
    <property type="match status" value="1"/>
</dbReference>
<feature type="transmembrane region" description="Helical" evidence="8">
    <location>
        <begin position="366"/>
        <end position="388"/>
    </location>
</feature>
<dbReference type="RefSeq" id="WP_259096925.1">
    <property type="nucleotide sequence ID" value="NZ_CP130454.1"/>
</dbReference>
<keyword evidence="4" id="KW-0997">Cell inner membrane</keyword>
<feature type="transmembrane region" description="Helical" evidence="8">
    <location>
        <begin position="339"/>
        <end position="360"/>
    </location>
</feature>
<evidence type="ECO:0000313" key="10">
    <source>
        <dbReference type="EMBL" id="MCS3919943.1"/>
    </source>
</evidence>
<evidence type="ECO:0000256" key="3">
    <source>
        <dbReference type="ARBA" id="ARBA00022475"/>
    </source>
</evidence>
<evidence type="ECO:0000259" key="9">
    <source>
        <dbReference type="PROSITE" id="PS50850"/>
    </source>
</evidence>
<keyword evidence="5 8" id="KW-0812">Transmembrane</keyword>
<feature type="domain" description="Major facilitator superfamily (MFS) profile" evidence="9">
    <location>
        <begin position="212"/>
        <end position="411"/>
    </location>
</feature>
<dbReference type="NCBIfam" id="NF037955">
    <property type="entry name" value="mfs"/>
    <property type="match status" value="1"/>
</dbReference>
<reference evidence="10 11" key="1">
    <citation type="submission" date="2022-08" db="EMBL/GenBank/DDBJ databases">
        <title>Bacterial and archaeal communities from various locations to study Microbial Dark Matter (Phase II).</title>
        <authorList>
            <person name="Stepanauskas R."/>
        </authorList>
    </citation>
    <scope>NUCLEOTIDE SEQUENCE [LARGE SCALE GENOMIC DNA]</scope>
    <source>
        <strain evidence="10 11">PD1</strain>
    </source>
</reference>
<dbReference type="EMBL" id="JANUCP010000004">
    <property type="protein sequence ID" value="MCS3919943.1"/>
    <property type="molecule type" value="Genomic_DNA"/>
</dbReference>
<protein>
    <submittedName>
        <fullName evidence="10">PPP family 3-phenylpropionic acid transporter</fullName>
    </submittedName>
</protein>
<name>A0ABT2EPQ0_9BACT</name>
<feature type="transmembrane region" description="Helical" evidence="8">
    <location>
        <begin position="103"/>
        <end position="126"/>
    </location>
</feature>
<comment type="caution">
    <text evidence="10">The sequence shown here is derived from an EMBL/GenBank/DDBJ whole genome shotgun (WGS) entry which is preliminary data.</text>
</comment>
<dbReference type="PROSITE" id="PS50850">
    <property type="entry name" value="MFS"/>
    <property type="match status" value="1"/>
</dbReference>